<feature type="coiled-coil region" evidence="4">
    <location>
        <begin position="927"/>
        <end position="964"/>
    </location>
</feature>
<dbReference type="Pfam" id="PF07554">
    <property type="entry name" value="FIVAR"/>
    <property type="match status" value="2"/>
</dbReference>
<dbReference type="InterPro" id="IPR054470">
    <property type="entry name" value="FIMAH_dom"/>
</dbReference>
<dbReference type="Pfam" id="PF22888">
    <property type="entry name" value="FIMAH"/>
    <property type="match status" value="1"/>
</dbReference>
<dbReference type="InterPro" id="IPR006710">
    <property type="entry name" value="Glyco_hydro_43"/>
</dbReference>
<evidence type="ECO:0000313" key="7">
    <source>
        <dbReference type="EMBL" id="SQI62151.1"/>
    </source>
</evidence>
<keyword evidence="3" id="KW-0326">Glycosidase</keyword>
<dbReference type="Pfam" id="PF07532">
    <property type="entry name" value="Big_4"/>
    <property type="match status" value="1"/>
</dbReference>
<dbReference type="Gene3D" id="1.20.1270.70">
    <property type="entry name" value="Designed single chain three-helix bundle"/>
    <property type="match status" value="1"/>
</dbReference>
<dbReference type="GO" id="GO:0004553">
    <property type="term" value="F:hydrolase activity, hydrolyzing O-glycosyl compounds"/>
    <property type="evidence" value="ECO:0007669"/>
    <property type="project" value="InterPro"/>
</dbReference>
<dbReference type="Gene3D" id="2.115.10.20">
    <property type="entry name" value="Glycosyl hydrolase domain, family 43"/>
    <property type="match status" value="1"/>
</dbReference>
<dbReference type="KEGG" id="blen:NCTC4824_03623"/>
<evidence type="ECO:0000256" key="3">
    <source>
        <dbReference type="ARBA" id="ARBA00023295"/>
    </source>
</evidence>
<name>A0A2X4WGB8_LEDLE</name>
<dbReference type="CDD" id="cd18825">
    <property type="entry name" value="GH43_CtGH43-like"/>
    <property type="match status" value="1"/>
</dbReference>
<reference evidence="7 8" key="1">
    <citation type="submission" date="2018-06" db="EMBL/GenBank/DDBJ databases">
        <authorList>
            <consortium name="Pathogen Informatics"/>
            <person name="Doyle S."/>
        </authorList>
    </citation>
    <scope>NUCLEOTIDE SEQUENCE [LARGE SCALE GENOMIC DNA]</scope>
    <source>
        <strain evidence="7 8">NCTC4824</strain>
    </source>
</reference>
<dbReference type="SUPFAM" id="SSF49785">
    <property type="entry name" value="Galactose-binding domain-like"/>
    <property type="match status" value="1"/>
</dbReference>
<evidence type="ECO:0000256" key="4">
    <source>
        <dbReference type="SAM" id="Coils"/>
    </source>
</evidence>
<dbReference type="Proteomes" id="UP000249134">
    <property type="component" value="Chromosome 1"/>
</dbReference>
<keyword evidence="2" id="KW-0378">Hydrolase</keyword>
<organism evidence="7 8">
    <name type="scientific">Lederbergia lenta</name>
    <name type="common">Bacillus lentus</name>
    <dbReference type="NCBI Taxonomy" id="1467"/>
    <lineage>
        <taxon>Bacteria</taxon>
        <taxon>Bacillati</taxon>
        <taxon>Bacillota</taxon>
        <taxon>Bacilli</taxon>
        <taxon>Bacillales</taxon>
        <taxon>Bacillaceae</taxon>
        <taxon>Lederbergia</taxon>
    </lineage>
</organism>
<dbReference type="InterPro" id="IPR008979">
    <property type="entry name" value="Galactose-bd-like_sf"/>
</dbReference>
<evidence type="ECO:0000256" key="1">
    <source>
        <dbReference type="ARBA" id="ARBA00009865"/>
    </source>
</evidence>
<protein>
    <submittedName>
        <fullName evidence="7">LPXTG-motif cell wall anchor domain-containing protein</fullName>
    </submittedName>
</protein>
<proteinExistence type="inferred from homology"/>
<evidence type="ECO:0000259" key="5">
    <source>
        <dbReference type="Pfam" id="PF07532"/>
    </source>
</evidence>
<dbReference type="RefSeq" id="WP_066141330.1">
    <property type="nucleotide sequence ID" value="NZ_CBCSGM010000003.1"/>
</dbReference>
<dbReference type="SUPFAM" id="SSF75005">
    <property type="entry name" value="Arabinanase/levansucrase/invertase"/>
    <property type="match status" value="1"/>
</dbReference>
<comment type="similarity">
    <text evidence="1">Belongs to the glycosyl hydrolase 43 family.</text>
</comment>
<accession>A0A2X4WGB8</accession>
<gene>
    <name evidence="7" type="ORF">NCTC4824_03623</name>
</gene>
<evidence type="ECO:0000256" key="2">
    <source>
        <dbReference type="ARBA" id="ARBA00022801"/>
    </source>
</evidence>
<sequence length="1035" mass="115937">MKKVCSYFGVFLMMVLVMVNFQSGKLVIAASWSPPSPDELAANDYILYFVNAGASTPDEIPPGEKLGLYQSKTEQSYNVDAVTGNSWGYTTTYKSSATSSSSPNKFDTVRYYDPPAADKVPKKGLEYKFDLPNDKYEVTLGFKNPWSTRESDIILENSNVDKRYTVVQGKEQIETYEVEVTDGELNIEVVRPAEGGSATSTWADPLVSFIVIKLKVDITKEVLQKAINKAESINRDDYTDYSLDKLDQAIGEAKAVLENGKAHQEEIDKAYRNLNDAYNNLATPYSSFVPGAVWNDTGGTPIQAHGGGIMKDGDTYYWYGEDKTNGYLPATGVHAYSSKDLYNWKDEGVVMRAIESKDQFTTDPYFADLYAHRSEEEKDLIFSDINSERGILERPKVIYNEKTKKYVLWLHVDGPYQGSDANYAKAKSGVAISDSPTGPFEYIESNRLNKAPEGEPVYGPDTGMARDMTLFKDDDGTAYVIYSSEENMSLYISKLTDDYLQITGEKYGMDYIRALPGKQREAPAMFKYDGKYYLMTSGATGWDPNQASYAVADSVLGDWTIKGDPSVGTGANTTFQSQSTYIIPVDPENGKFIYMGDRWNSGNLKDSRYIWLPLEFDQEGDMMLKWYDKWDLSDLDNKGVLELVTALPDAVTLGKQPELPNTIEIINSGSQQKVPVTWKIDEQSFSKPGPLNITGILPTLNNKIITHRLFIIPDNVKYFVSPGSTVTKDYEEMSSYMEDTLENKGVNDQVYDSNSGNIWGYSGGKTATTDGNDIFSSLRYIVKDSEQKDFTYTFEVGEGNYTVFAGFYDPWAVYAKGDRKADIFVNEKLVDSEYTYSDQYEVKGYKNRNAVNGKIEMKVQPAASVAGKPNSDSQISWIMIIDDHAELKKLIEIAETKEERDYSKASFALLKKAIKEAKEVIANSANQKEIDAAVDKLEAALDGLQRLVQNTGDMLKILEDLEKEGAFANNGAFRSLEVHLIAVNRFEQKEVAEKVVKHLNGFKSLLANHQKSALISEEAFNVLYVHTDYLIAKWQ</sequence>
<dbReference type="AlphaFoldDB" id="A0A2X4WGB8"/>
<dbReference type="PANTHER" id="PTHR22925:SF3">
    <property type="entry name" value="GLYCOSYL HYDROLASE FAMILY PROTEIN 43"/>
    <property type="match status" value="1"/>
</dbReference>
<keyword evidence="4" id="KW-0175">Coiled coil</keyword>
<dbReference type="Gene3D" id="2.60.120.430">
    <property type="entry name" value="Galactose-binding lectin"/>
    <property type="match status" value="2"/>
</dbReference>
<feature type="domain" description="FIMAH" evidence="6">
    <location>
        <begin position="952"/>
        <end position="1032"/>
    </location>
</feature>
<dbReference type="STRING" id="1348624.GCA_001591545_02159"/>
<evidence type="ECO:0000259" key="6">
    <source>
        <dbReference type="Pfam" id="PF22888"/>
    </source>
</evidence>
<dbReference type="InterPro" id="IPR011081">
    <property type="entry name" value="Big_4"/>
</dbReference>
<dbReference type="PANTHER" id="PTHR22925">
    <property type="entry name" value="GLYCOSYL HYDROLASE 43 FAMILY MEMBER"/>
    <property type="match status" value="1"/>
</dbReference>
<dbReference type="Pfam" id="PF04616">
    <property type="entry name" value="Glyco_hydro_43"/>
    <property type="match status" value="1"/>
</dbReference>
<dbReference type="EMBL" id="LS483476">
    <property type="protein sequence ID" value="SQI62151.1"/>
    <property type="molecule type" value="Genomic_DNA"/>
</dbReference>
<keyword evidence="8" id="KW-1185">Reference proteome</keyword>
<dbReference type="InterPro" id="IPR023296">
    <property type="entry name" value="Glyco_hydro_beta-prop_sf"/>
</dbReference>
<dbReference type="Gene3D" id="1.20.1270.90">
    <property type="entry name" value="AF1782-like"/>
    <property type="match status" value="1"/>
</dbReference>
<feature type="domain" description="Bacterial Ig-like" evidence="5">
    <location>
        <begin position="651"/>
        <end position="696"/>
    </location>
</feature>
<evidence type="ECO:0000313" key="8">
    <source>
        <dbReference type="Proteomes" id="UP000249134"/>
    </source>
</evidence>
<dbReference type="GO" id="GO:0005975">
    <property type="term" value="P:carbohydrate metabolic process"/>
    <property type="evidence" value="ECO:0007669"/>
    <property type="project" value="InterPro"/>
</dbReference>